<dbReference type="InterPro" id="IPR011701">
    <property type="entry name" value="MFS"/>
</dbReference>
<gene>
    <name evidence="13" type="ORF">FK256_09350</name>
</gene>
<feature type="transmembrane region" description="Helical" evidence="11">
    <location>
        <begin position="166"/>
        <end position="189"/>
    </location>
</feature>
<keyword evidence="7 11" id="KW-1133">Transmembrane helix</keyword>
<feature type="transmembrane region" description="Helical" evidence="11">
    <location>
        <begin position="295"/>
        <end position="312"/>
    </location>
</feature>
<keyword evidence="3" id="KW-0813">Transport</keyword>
<feature type="transmembrane region" description="Helical" evidence="11">
    <location>
        <begin position="257"/>
        <end position="275"/>
    </location>
</feature>
<evidence type="ECO:0000256" key="10">
    <source>
        <dbReference type="ARBA" id="ARBA00039918"/>
    </source>
</evidence>
<evidence type="ECO:0000313" key="14">
    <source>
        <dbReference type="Proteomes" id="UP000319010"/>
    </source>
</evidence>
<feature type="transmembrane region" description="Helical" evidence="11">
    <location>
        <begin position="100"/>
        <end position="132"/>
    </location>
</feature>
<dbReference type="Proteomes" id="UP000319010">
    <property type="component" value="Unassembled WGS sequence"/>
</dbReference>
<dbReference type="Gene3D" id="1.20.1250.20">
    <property type="entry name" value="MFS general substrate transporter like domains"/>
    <property type="match status" value="2"/>
</dbReference>
<comment type="caution">
    <text evidence="13">The sequence shown here is derived from an EMBL/GenBank/DDBJ whole genome shotgun (WGS) entry which is preliminary data.</text>
</comment>
<sequence>MNTVHPESMNDYYSDPERSRALRRAATASFIGNFIEWFDYASYGYLATVIGLAFFPEADKSVQLMSTFAVFAMSFILRPVGAVVWGAWGDRWGRRWALSWSILIMSGSTFFIGLLPTYSAIGIAGAIGLLLLRMIQGFSASGEYAGAGTFLAEYAPPSRRGIYTSLVPASTACGLLAGSLMVTGAFWLLPDDAMNTWGWRIPFLLAGPLGLIGRYIRVHLEDSPAYQEMRAEMPQEEKSESWSEPLRLLLREHLHDTLITFGVSCLNAVAFYMLLSYMPTYVHEELGFSQDTATLATSAMLVVYIISIFIMGHLSDSFGRRRMLIAACVAFIVLTIPLFVVMTKATGMLLVVILCQVVFAIILTANDGTLATFLAESFPTNVRYSGFALSFNGANALLGGTTPFIVTWLIKVTGSPLAPAVYLTVVALIAMVAIFQSRTIHGSELTEKQTHSST</sequence>
<evidence type="ECO:0000256" key="4">
    <source>
        <dbReference type="ARBA" id="ARBA00022475"/>
    </source>
</evidence>
<evidence type="ECO:0000256" key="6">
    <source>
        <dbReference type="ARBA" id="ARBA00022847"/>
    </source>
</evidence>
<comment type="subcellular location">
    <subcellularLocation>
        <location evidence="1">Cell membrane</location>
        <topology evidence="1">Multi-pass membrane protein</topology>
    </subcellularLocation>
</comment>
<feature type="transmembrane region" description="Helical" evidence="11">
    <location>
        <begin position="387"/>
        <end position="410"/>
    </location>
</feature>
<evidence type="ECO:0000256" key="5">
    <source>
        <dbReference type="ARBA" id="ARBA00022692"/>
    </source>
</evidence>
<keyword evidence="5 11" id="KW-0812">Transmembrane</keyword>
<dbReference type="AlphaFoldDB" id="A0A507ZZ55"/>
<feature type="transmembrane region" description="Helical" evidence="11">
    <location>
        <begin position="324"/>
        <end position="342"/>
    </location>
</feature>
<dbReference type="InterPro" id="IPR036259">
    <property type="entry name" value="MFS_trans_sf"/>
</dbReference>
<dbReference type="PANTHER" id="PTHR43528:SF1">
    <property type="entry name" value="ALPHA-KETOGLUTARATE PERMEASE"/>
    <property type="match status" value="1"/>
</dbReference>
<dbReference type="GO" id="GO:0015293">
    <property type="term" value="F:symporter activity"/>
    <property type="evidence" value="ECO:0007669"/>
    <property type="project" value="UniProtKB-KW"/>
</dbReference>
<feature type="transmembrane region" description="Helical" evidence="11">
    <location>
        <begin position="201"/>
        <end position="220"/>
    </location>
</feature>
<keyword evidence="4" id="KW-1003">Cell membrane</keyword>
<reference evidence="13 14" key="1">
    <citation type="submission" date="2019-06" db="EMBL/GenBank/DDBJ databases">
        <title>Draft genome sequence of Actinomyces johnsonii CCUG 34287T.</title>
        <authorList>
            <person name="Salva-Serra F."/>
            <person name="Cardew S."/>
            <person name="Moore E."/>
        </authorList>
    </citation>
    <scope>NUCLEOTIDE SEQUENCE [LARGE SCALE GENOMIC DNA]</scope>
    <source>
        <strain evidence="13 14">CCUG 34287</strain>
    </source>
</reference>
<dbReference type="RefSeq" id="WP_009232997.1">
    <property type="nucleotide sequence ID" value="NZ_JASPFB010000005.1"/>
</dbReference>
<evidence type="ECO:0000313" key="13">
    <source>
        <dbReference type="EMBL" id="TQD42819.1"/>
    </source>
</evidence>
<proteinExistence type="inferred from homology"/>
<evidence type="ECO:0000259" key="12">
    <source>
        <dbReference type="PROSITE" id="PS50850"/>
    </source>
</evidence>
<dbReference type="InterPro" id="IPR020846">
    <property type="entry name" value="MFS_dom"/>
</dbReference>
<evidence type="ECO:0000256" key="2">
    <source>
        <dbReference type="ARBA" id="ARBA00008240"/>
    </source>
</evidence>
<dbReference type="PROSITE" id="PS50850">
    <property type="entry name" value="MFS"/>
    <property type="match status" value="1"/>
</dbReference>
<feature type="domain" description="Major facilitator superfamily (MFS) profile" evidence="12">
    <location>
        <begin position="25"/>
        <end position="438"/>
    </location>
</feature>
<organism evidence="13 14">
    <name type="scientific">Actinomyces johnsonii</name>
    <dbReference type="NCBI Taxonomy" id="544581"/>
    <lineage>
        <taxon>Bacteria</taxon>
        <taxon>Bacillati</taxon>
        <taxon>Actinomycetota</taxon>
        <taxon>Actinomycetes</taxon>
        <taxon>Actinomycetales</taxon>
        <taxon>Actinomycetaceae</taxon>
        <taxon>Actinomyces</taxon>
    </lineage>
</organism>
<dbReference type="EMBL" id="VICB01000013">
    <property type="protein sequence ID" value="TQD42819.1"/>
    <property type="molecule type" value="Genomic_DNA"/>
</dbReference>
<accession>A0A507ZZ55</accession>
<evidence type="ECO:0000256" key="7">
    <source>
        <dbReference type="ARBA" id="ARBA00022989"/>
    </source>
</evidence>
<evidence type="ECO:0000256" key="8">
    <source>
        <dbReference type="ARBA" id="ARBA00023136"/>
    </source>
</evidence>
<dbReference type="SUPFAM" id="SSF103473">
    <property type="entry name" value="MFS general substrate transporter"/>
    <property type="match status" value="1"/>
</dbReference>
<evidence type="ECO:0000256" key="9">
    <source>
        <dbReference type="ARBA" id="ARBA00037295"/>
    </source>
</evidence>
<feature type="transmembrane region" description="Helical" evidence="11">
    <location>
        <begin position="37"/>
        <end position="55"/>
    </location>
</feature>
<comment type="function">
    <text evidence="9">May be a proton symporter involved in the uptake of osmolytes such as proline and glycine betaine.</text>
</comment>
<evidence type="ECO:0000256" key="3">
    <source>
        <dbReference type="ARBA" id="ARBA00022448"/>
    </source>
</evidence>
<dbReference type="PANTHER" id="PTHR43528">
    <property type="entry name" value="ALPHA-KETOGLUTARATE PERMEASE"/>
    <property type="match status" value="1"/>
</dbReference>
<dbReference type="GO" id="GO:0005886">
    <property type="term" value="C:plasma membrane"/>
    <property type="evidence" value="ECO:0007669"/>
    <property type="project" value="UniProtKB-SubCell"/>
</dbReference>
<protein>
    <recommendedName>
        <fullName evidence="10">Putative proline/betaine transporter</fullName>
    </recommendedName>
</protein>
<feature type="transmembrane region" description="Helical" evidence="11">
    <location>
        <begin position="416"/>
        <end position="435"/>
    </location>
</feature>
<evidence type="ECO:0000256" key="11">
    <source>
        <dbReference type="SAM" id="Phobius"/>
    </source>
</evidence>
<evidence type="ECO:0000256" key="1">
    <source>
        <dbReference type="ARBA" id="ARBA00004651"/>
    </source>
</evidence>
<keyword evidence="8 11" id="KW-0472">Membrane</keyword>
<feature type="transmembrane region" description="Helical" evidence="11">
    <location>
        <begin position="67"/>
        <end position="88"/>
    </location>
</feature>
<dbReference type="InterPro" id="IPR051084">
    <property type="entry name" value="H+-coupled_symporters"/>
</dbReference>
<dbReference type="Pfam" id="PF07690">
    <property type="entry name" value="MFS_1"/>
    <property type="match status" value="1"/>
</dbReference>
<comment type="similarity">
    <text evidence="2">Belongs to the major facilitator superfamily. Metabolite:H+ Symporter (MHS) family (TC 2.A.1.6) family.</text>
</comment>
<keyword evidence="6" id="KW-0769">Symport</keyword>
<feature type="transmembrane region" description="Helical" evidence="11">
    <location>
        <begin position="348"/>
        <end position="375"/>
    </location>
</feature>
<name>A0A507ZZ55_9ACTO</name>
<dbReference type="FunFam" id="1.20.1250.20:FF:000001">
    <property type="entry name" value="Dicarboxylate MFS transporter"/>
    <property type="match status" value="1"/>
</dbReference>